<organism evidence="2 3">
    <name type="scientific">Thecamonas trahens ATCC 50062</name>
    <dbReference type="NCBI Taxonomy" id="461836"/>
    <lineage>
        <taxon>Eukaryota</taxon>
        <taxon>Apusozoa</taxon>
        <taxon>Apusomonadida</taxon>
        <taxon>Apusomonadidae</taxon>
        <taxon>Thecamonas</taxon>
    </lineage>
</organism>
<accession>A0A0L0DF46</accession>
<evidence type="ECO:0000256" key="1">
    <source>
        <dbReference type="SAM" id="MobiDB-lite"/>
    </source>
</evidence>
<feature type="region of interest" description="Disordered" evidence="1">
    <location>
        <begin position="50"/>
        <end position="69"/>
    </location>
</feature>
<protein>
    <submittedName>
        <fullName evidence="2">Uncharacterized protein</fullName>
    </submittedName>
</protein>
<dbReference type="RefSeq" id="XP_013756663.1">
    <property type="nucleotide sequence ID" value="XM_013901209.1"/>
</dbReference>
<evidence type="ECO:0000313" key="3">
    <source>
        <dbReference type="Proteomes" id="UP000054408"/>
    </source>
</evidence>
<reference evidence="2 3" key="1">
    <citation type="submission" date="2010-05" db="EMBL/GenBank/DDBJ databases">
        <title>The Genome Sequence of Thecamonas trahens ATCC 50062.</title>
        <authorList>
            <consortium name="The Broad Institute Genome Sequencing Platform"/>
            <person name="Russ C."/>
            <person name="Cuomo C."/>
            <person name="Shea T."/>
            <person name="Young S.K."/>
            <person name="Zeng Q."/>
            <person name="Koehrsen M."/>
            <person name="Haas B."/>
            <person name="Borodovsky M."/>
            <person name="Guigo R."/>
            <person name="Alvarado L."/>
            <person name="Berlin A."/>
            <person name="Bochicchio J."/>
            <person name="Borenstein D."/>
            <person name="Chapman S."/>
            <person name="Chen Z."/>
            <person name="Freedman E."/>
            <person name="Gellesch M."/>
            <person name="Goldberg J."/>
            <person name="Griggs A."/>
            <person name="Gujja S."/>
            <person name="Heilman E."/>
            <person name="Heiman D."/>
            <person name="Hepburn T."/>
            <person name="Howarth C."/>
            <person name="Jen D."/>
            <person name="Larson L."/>
            <person name="Mehta T."/>
            <person name="Park D."/>
            <person name="Pearson M."/>
            <person name="Roberts A."/>
            <person name="Saif S."/>
            <person name="Shenoy N."/>
            <person name="Sisk P."/>
            <person name="Stolte C."/>
            <person name="Sykes S."/>
            <person name="Thomson T."/>
            <person name="Walk T."/>
            <person name="White J."/>
            <person name="Yandava C."/>
            <person name="Burger G."/>
            <person name="Gray M.W."/>
            <person name="Holland P.W.H."/>
            <person name="King N."/>
            <person name="Lang F.B.F."/>
            <person name="Roger A.J."/>
            <person name="Ruiz-Trillo I."/>
            <person name="Lander E."/>
            <person name="Nusbaum C."/>
        </authorList>
    </citation>
    <scope>NUCLEOTIDE SEQUENCE [LARGE SCALE GENOMIC DNA]</scope>
    <source>
        <strain evidence="2 3">ATCC 50062</strain>
    </source>
</reference>
<feature type="region of interest" description="Disordered" evidence="1">
    <location>
        <begin position="289"/>
        <end position="318"/>
    </location>
</feature>
<feature type="region of interest" description="Disordered" evidence="1">
    <location>
        <begin position="204"/>
        <end position="243"/>
    </location>
</feature>
<keyword evidence="3" id="KW-1185">Reference proteome</keyword>
<feature type="region of interest" description="Disordered" evidence="1">
    <location>
        <begin position="1"/>
        <end position="44"/>
    </location>
</feature>
<name>A0A0L0DF46_THETB</name>
<dbReference type="AlphaFoldDB" id="A0A0L0DF46"/>
<dbReference type="GeneID" id="25566193"/>
<evidence type="ECO:0000313" key="2">
    <source>
        <dbReference type="EMBL" id="KNC50967.1"/>
    </source>
</evidence>
<dbReference type="Proteomes" id="UP000054408">
    <property type="component" value="Unassembled WGS sequence"/>
</dbReference>
<feature type="compositionally biased region" description="Low complexity" evidence="1">
    <location>
        <begin position="26"/>
        <end position="40"/>
    </location>
</feature>
<gene>
    <name evidence="2" type="ORF">AMSG_07222</name>
</gene>
<dbReference type="EMBL" id="GL349463">
    <property type="protein sequence ID" value="KNC50967.1"/>
    <property type="molecule type" value="Genomic_DNA"/>
</dbReference>
<sequence length="318" mass="31978">MAVGARSRPWVWSPRDEAAEPEPAYHEYPAGGTGAAAGYAHDQTPGHGYSYSPYAATQSPSPYPAASPYAARDPYAASDGPAGGGNPAFLGTAAYAGAGATLGANQTAASYHGYTQQTPAAALTASPYGQGYGQDYAGGYGQGYAGGYGQGYAGGYDQGYAQGYGYEPYGATGGGGAVLGAPTAGAATGAATVGSYSQGASPLLASMRGGSNTRPRLGADEPSYSDSDDEPEPMARGPALHAVASTTGFDASTASADKLPMAAVYHSPYAPQAATAPPKPTSIKELIRRNAAVQKVGTQKRRGRAPKARGGKKKGKKR</sequence>
<feature type="compositionally biased region" description="Basic residues" evidence="1">
    <location>
        <begin position="298"/>
        <end position="318"/>
    </location>
</feature>
<proteinExistence type="predicted"/>